<evidence type="ECO:0000313" key="2">
    <source>
        <dbReference type="Proteomes" id="UP001062846"/>
    </source>
</evidence>
<keyword evidence="2" id="KW-1185">Reference proteome</keyword>
<reference evidence="1" key="1">
    <citation type="submission" date="2022-02" db="EMBL/GenBank/DDBJ databases">
        <title>Plant Genome Project.</title>
        <authorList>
            <person name="Zhang R.-G."/>
        </authorList>
    </citation>
    <scope>NUCLEOTIDE SEQUENCE</scope>
    <source>
        <strain evidence="1">AT1</strain>
    </source>
</reference>
<accession>A0ACC0L406</accession>
<sequence length="66" mass="7910">MVPVRFALVRFMLETEPVVVRRIPVQLQRFLRLLRDQEFKEEREVRVFFQLTRVCACVVGDDLICT</sequence>
<protein>
    <submittedName>
        <fullName evidence="1">Uncharacterized protein</fullName>
    </submittedName>
</protein>
<dbReference type="Proteomes" id="UP001062846">
    <property type="component" value="Chromosome 13"/>
</dbReference>
<name>A0ACC0L406_RHOML</name>
<gene>
    <name evidence="1" type="ORF">RHMOL_Rhmol13G0048500</name>
</gene>
<organism evidence="1 2">
    <name type="scientific">Rhododendron molle</name>
    <name type="common">Chinese azalea</name>
    <name type="synonym">Azalea mollis</name>
    <dbReference type="NCBI Taxonomy" id="49168"/>
    <lineage>
        <taxon>Eukaryota</taxon>
        <taxon>Viridiplantae</taxon>
        <taxon>Streptophyta</taxon>
        <taxon>Embryophyta</taxon>
        <taxon>Tracheophyta</taxon>
        <taxon>Spermatophyta</taxon>
        <taxon>Magnoliopsida</taxon>
        <taxon>eudicotyledons</taxon>
        <taxon>Gunneridae</taxon>
        <taxon>Pentapetalae</taxon>
        <taxon>asterids</taxon>
        <taxon>Ericales</taxon>
        <taxon>Ericaceae</taxon>
        <taxon>Ericoideae</taxon>
        <taxon>Rhodoreae</taxon>
        <taxon>Rhododendron</taxon>
    </lineage>
</organism>
<dbReference type="EMBL" id="CM046400">
    <property type="protein sequence ID" value="KAI8523107.1"/>
    <property type="molecule type" value="Genomic_DNA"/>
</dbReference>
<proteinExistence type="predicted"/>
<evidence type="ECO:0000313" key="1">
    <source>
        <dbReference type="EMBL" id="KAI8523107.1"/>
    </source>
</evidence>
<comment type="caution">
    <text evidence="1">The sequence shown here is derived from an EMBL/GenBank/DDBJ whole genome shotgun (WGS) entry which is preliminary data.</text>
</comment>